<accession>A0A507B806</accession>
<feature type="transmembrane region" description="Helical" evidence="6">
    <location>
        <begin position="238"/>
        <end position="257"/>
    </location>
</feature>
<proteinExistence type="predicted"/>
<keyword evidence="2 6" id="KW-0812">Transmembrane</keyword>
<dbReference type="SUPFAM" id="SSF103473">
    <property type="entry name" value="MFS general substrate transporter"/>
    <property type="match status" value="1"/>
</dbReference>
<dbReference type="InterPro" id="IPR036259">
    <property type="entry name" value="MFS_trans_sf"/>
</dbReference>
<name>A0A507B806_9PEZI</name>
<protein>
    <recommendedName>
        <fullName evidence="7">Major facilitator superfamily (MFS) profile domain-containing protein</fullName>
    </recommendedName>
</protein>
<keyword evidence="9" id="KW-1185">Reference proteome</keyword>
<dbReference type="GO" id="GO:0022857">
    <property type="term" value="F:transmembrane transporter activity"/>
    <property type="evidence" value="ECO:0007669"/>
    <property type="project" value="InterPro"/>
</dbReference>
<feature type="transmembrane region" description="Helical" evidence="6">
    <location>
        <begin position="269"/>
        <end position="289"/>
    </location>
</feature>
<feature type="transmembrane region" description="Helical" evidence="6">
    <location>
        <begin position="454"/>
        <end position="474"/>
    </location>
</feature>
<reference evidence="8 9" key="1">
    <citation type="submission" date="2019-06" db="EMBL/GenBank/DDBJ databases">
        <title>Draft genome sequence of the filamentous fungus Phialemoniopsis curvata isolated from diesel fuel.</title>
        <authorList>
            <person name="Varaljay V.A."/>
            <person name="Lyon W.J."/>
            <person name="Crouch A.L."/>
            <person name="Drake C.E."/>
            <person name="Hollomon J.M."/>
            <person name="Nadeau L.J."/>
            <person name="Nunn H.S."/>
            <person name="Stevenson B.S."/>
            <person name="Bojanowski C.L."/>
            <person name="Crookes-Goodson W.J."/>
        </authorList>
    </citation>
    <scope>NUCLEOTIDE SEQUENCE [LARGE SCALE GENOMIC DNA]</scope>
    <source>
        <strain evidence="8 9">D216</strain>
    </source>
</reference>
<feature type="compositionally biased region" description="Low complexity" evidence="5">
    <location>
        <begin position="606"/>
        <end position="633"/>
    </location>
</feature>
<dbReference type="InParanoid" id="A0A507B806"/>
<evidence type="ECO:0000256" key="4">
    <source>
        <dbReference type="ARBA" id="ARBA00023136"/>
    </source>
</evidence>
<evidence type="ECO:0000256" key="3">
    <source>
        <dbReference type="ARBA" id="ARBA00022989"/>
    </source>
</evidence>
<feature type="transmembrane region" description="Helical" evidence="6">
    <location>
        <begin position="387"/>
        <end position="407"/>
    </location>
</feature>
<feature type="transmembrane region" description="Helical" evidence="6">
    <location>
        <begin position="182"/>
        <end position="199"/>
    </location>
</feature>
<keyword evidence="3 6" id="KW-1133">Transmembrane helix</keyword>
<dbReference type="InterPro" id="IPR020846">
    <property type="entry name" value="MFS_dom"/>
</dbReference>
<dbReference type="GeneID" id="41968394"/>
<dbReference type="Proteomes" id="UP000319257">
    <property type="component" value="Unassembled WGS sequence"/>
</dbReference>
<feature type="transmembrane region" description="Helical" evidence="6">
    <location>
        <begin position="348"/>
        <end position="367"/>
    </location>
</feature>
<dbReference type="EMBL" id="SKBQ01000003">
    <property type="protein sequence ID" value="TPX12770.1"/>
    <property type="molecule type" value="Genomic_DNA"/>
</dbReference>
<dbReference type="RefSeq" id="XP_030994481.1">
    <property type="nucleotide sequence ID" value="XM_031144455.1"/>
</dbReference>
<feature type="transmembrane region" description="Helical" evidence="6">
    <location>
        <begin position="151"/>
        <end position="170"/>
    </location>
</feature>
<feature type="region of interest" description="Disordered" evidence="5">
    <location>
        <begin position="1"/>
        <end position="92"/>
    </location>
</feature>
<evidence type="ECO:0000259" key="7">
    <source>
        <dbReference type="PROSITE" id="PS50850"/>
    </source>
</evidence>
<feature type="region of interest" description="Disordered" evidence="5">
    <location>
        <begin position="599"/>
        <end position="688"/>
    </location>
</feature>
<dbReference type="Pfam" id="PF07690">
    <property type="entry name" value="MFS_1"/>
    <property type="match status" value="1"/>
</dbReference>
<keyword evidence="4 6" id="KW-0472">Membrane</keyword>
<dbReference type="PANTHER" id="PTHR23502:SF13">
    <property type="entry name" value="MULTIDRUG TRANSPORTER, PUTATIVE (AFU_ORTHOLOGUE AFUA_2G12550)-RELATED"/>
    <property type="match status" value="1"/>
</dbReference>
<organism evidence="8 9">
    <name type="scientific">Thyridium curvatum</name>
    <dbReference type="NCBI Taxonomy" id="1093900"/>
    <lineage>
        <taxon>Eukaryota</taxon>
        <taxon>Fungi</taxon>
        <taxon>Dikarya</taxon>
        <taxon>Ascomycota</taxon>
        <taxon>Pezizomycotina</taxon>
        <taxon>Sordariomycetes</taxon>
        <taxon>Sordariomycetidae</taxon>
        <taxon>Thyridiales</taxon>
        <taxon>Thyridiaceae</taxon>
        <taxon>Thyridium</taxon>
    </lineage>
</organism>
<dbReference type="PROSITE" id="PS50850">
    <property type="entry name" value="MFS"/>
    <property type="match status" value="1"/>
</dbReference>
<dbReference type="PANTHER" id="PTHR23502">
    <property type="entry name" value="MAJOR FACILITATOR SUPERFAMILY"/>
    <property type="match status" value="1"/>
</dbReference>
<dbReference type="FunFam" id="1.20.1250.20:FF:000088">
    <property type="entry name" value="MFS multidrug transporter, putative"/>
    <property type="match status" value="1"/>
</dbReference>
<evidence type="ECO:0000256" key="2">
    <source>
        <dbReference type="ARBA" id="ARBA00022692"/>
    </source>
</evidence>
<gene>
    <name evidence="8" type="ORF">E0L32_000947</name>
</gene>
<evidence type="ECO:0000256" key="5">
    <source>
        <dbReference type="SAM" id="MobiDB-lite"/>
    </source>
</evidence>
<dbReference type="AlphaFoldDB" id="A0A507B806"/>
<comment type="caution">
    <text evidence="8">The sequence shown here is derived from an EMBL/GenBank/DDBJ whole genome shotgun (WGS) entry which is preliminary data.</text>
</comment>
<dbReference type="OrthoDB" id="5376138at2759"/>
<sequence>MNRSRPGTPGTPGSNIGPMGERLQPDYFQRNKAGTPTPATPQAEHTEQPASGATTSGTTSGTDSGRATPAPQQPQALGEKWAPGRSQRPDGKVELTEADAWEELGYCFPTWKKWTILTVIFVVQTSMNFNTSLYSNGLAGISEKFHVSEQAARVGAAIFLITYAFGCELWAPWSEEFGRKPILQASLFLVNIFTLPVALAPNFGCLLAGRALGGLSSAGGSVTLGMIADIFEADNQQYAVAYIVFSSVGGSILGPIIGGFVEQYLAWEWAIWIQLIFGGFVQILHLILVPETRTTILLDRIAKKRRKADPNCNLYGPNELEPFRERFTFKELIWTWIRPFRMFLTEPIVLTLSLLSGFSDALIFMQIQSFALVYKQWNFTAVQTGLAFIPIGVGYVLAWLSFVPAIARNKAQRRAKPQSEHAQYESRLWWLLFTAPCLPIGLIIFAWTSGGPPVHWMGTMVGSAVIGIANYSIYMATIDYMICAYGPYSASATGGNGWSRDFLAGVLTVPATPFYSNIGGRKHLEYASTILFCISVLLVVFVYVIYWKGPALRERSPFAQSLASAAKEAEASAPPGTPVGAHGRRISRLPSAQIGYAGFQERRRSSAAARSSAANSRRSSTVGGGSRRSSVVTPGASRPGLAGRRTGSYGFSGVAASERNKSSAGGSISPGGAAGSQSEVPVDTTRHRMHQAELREWQQDMSRRNSLIREVTVESEKGRM</sequence>
<evidence type="ECO:0000256" key="1">
    <source>
        <dbReference type="ARBA" id="ARBA00004141"/>
    </source>
</evidence>
<comment type="subcellular location">
    <subcellularLocation>
        <location evidence="1">Membrane</location>
        <topology evidence="1">Multi-pass membrane protein</topology>
    </subcellularLocation>
</comment>
<dbReference type="STRING" id="1093900.A0A507B806"/>
<evidence type="ECO:0000313" key="8">
    <source>
        <dbReference type="EMBL" id="TPX12770.1"/>
    </source>
</evidence>
<dbReference type="GO" id="GO:0005886">
    <property type="term" value="C:plasma membrane"/>
    <property type="evidence" value="ECO:0007669"/>
    <property type="project" value="TreeGrafter"/>
</dbReference>
<dbReference type="InterPro" id="IPR011701">
    <property type="entry name" value="MFS"/>
</dbReference>
<feature type="transmembrane region" description="Helical" evidence="6">
    <location>
        <begin position="526"/>
        <end position="547"/>
    </location>
</feature>
<dbReference type="Gene3D" id="1.20.1250.20">
    <property type="entry name" value="MFS general substrate transporter like domains"/>
    <property type="match status" value="1"/>
</dbReference>
<feature type="transmembrane region" description="Helical" evidence="6">
    <location>
        <begin position="428"/>
        <end position="448"/>
    </location>
</feature>
<feature type="compositionally biased region" description="Low complexity" evidence="5">
    <location>
        <begin position="50"/>
        <end position="68"/>
    </location>
</feature>
<feature type="domain" description="Major facilitator superfamily (MFS) profile" evidence="7">
    <location>
        <begin position="116"/>
        <end position="553"/>
    </location>
</feature>
<evidence type="ECO:0000256" key="6">
    <source>
        <dbReference type="SAM" id="Phobius"/>
    </source>
</evidence>
<evidence type="ECO:0000313" key="9">
    <source>
        <dbReference type="Proteomes" id="UP000319257"/>
    </source>
</evidence>